<comment type="caution">
    <text evidence="1">The sequence shown here is derived from an EMBL/GenBank/DDBJ whole genome shotgun (WGS) entry which is preliminary data.</text>
</comment>
<feature type="non-terminal residue" evidence="1">
    <location>
        <position position="34"/>
    </location>
</feature>
<dbReference type="EMBL" id="AWWV01013973">
    <property type="protein sequence ID" value="OMO59385.1"/>
    <property type="molecule type" value="Genomic_DNA"/>
</dbReference>
<gene>
    <name evidence="1" type="ORF">CCACVL1_24868</name>
</gene>
<sequence length="34" mass="3744">ISCSASLVSSLHCKYRQLVPSSTTLPRLDPRSLQ</sequence>
<feature type="non-terminal residue" evidence="1">
    <location>
        <position position="1"/>
    </location>
</feature>
<evidence type="ECO:0000313" key="2">
    <source>
        <dbReference type="Proteomes" id="UP000188268"/>
    </source>
</evidence>
<reference evidence="1 2" key="1">
    <citation type="submission" date="2013-09" db="EMBL/GenBank/DDBJ databases">
        <title>Corchorus capsularis genome sequencing.</title>
        <authorList>
            <person name="Alam M."/>
            <person name="Haque M.S."/>
            <person name="Islam M.S."/>
            <person name="Emdad E.M."/>
            <person name="Islam M.M."/>
            <person name="Ahmed B."/>
            <person name="Halim A."/>
            <person name="Hossen Q.M.M."/>
            <person name="Hossain M.Z."/>
            <person name="Ahmed R."/>
            <person name="Khan M.M."/>
            <person name="Islam R."/>
            <person name="Rashid M.M."/>
            <person name="Khan S.A."/>
            <person name="Rahman M.S."/>
            <person name="Alam M."/>
        </authorList>
    </citation>
    <scope>NUCLEOTIDE SEQUENCE [LARGE SCALE GENOMIC DNA]</scope>
    <source>
        <strain evidence="2">cv. CVL-1</strain>
        <tissue evidence="1">Whole seedling</tissue>
    </source>
</reference>
<dbReference type="Proteomes" id="UP000188268">
    <property type="component" value="Unassembled WGS sequence"/>
</dbReference>
<accession>A0A1R3GMP6</accession>
<dbReference type="Gramene" id="OMO59385">
    <property type="protein sequence ID" value="OMO59385"/>
    <property type="gene ID" value="CCACVL1_24868"/>
</dbReference>
<proteinExistence type="predicted"/>
<evidence type="ECO:0000313" key="1">
    <source>
        <dbReference type="EMBL" id="OMO59385.1"/>
    </source>
</evidence>
<name>A0A1R3GMP6_COCAP</name>
<organism evidence="1 2">
    <name type="scientific">Corchorus capsularis</name>
    <name type="common">Jute</name>
    <dbReference type="NCBI Taxonomy" id="210143"/>
    <lineage>
        <taxon>Eukaryota</taxon>
        <taxon>Viridiplantae</taxon>
        <taxon>Streptophyta</taxon>
        <taxon>Embryophyta</taxon>
        <taxon>Tracheophyta</taxon>
        <taxon>Spermatophyta</taxon>
        <taxon>Magnoliopsida</taxon>
        <taxon>eudicotyledons</taxon>
        <taxon>Gunneridae</taxon>
        <taxon>Pentapetalae</taxon>
        <taxon>rosids</taxon>
        <taxon>malvids</taxon>
        <taxon>Malvales</taxon>
        <taxon>Malvaceae</taxon>
        <taxon>Grewioideae</taxon>
        <taxon>Apeibeae</taxon>
        <taxon>Corchorus</taxon>
    </lineage>
</organism>
<keyword evidence="2" id="KW-1185">Reference proteome</keyword>
<dbReference type="AlphaFoldDB" id="A0A1R3GMP6"/>
<protein>
    <submittedName>
        <fullName evidence="1">Uncharacterized protein</fullName>
    </submittedName>
</protein>